<dbReference type="EMBL" id="CP031598">
    <property type="protein sequence ID" value="QEW27383.1"/>
    <property type="molecule type" value="Genomic_DNA"/>
</dbReference>
<feature type="domain" description="B12-binding" evidence="1">
    <location>
        <begin position="144"/>
        <end position="270"/>
    </location>
</feature>
<dbReference type="Proteomes" id="UP000325785">
    <property type="component" value="Chromosome"/>
</dbReference>
<organism evidence="2 3">
    <name type="scientific">Roseovarius indicus</name>
    <dbReference type="NCBI Taxonomy" id="540747"/>
    <lineage>
        <taxon>Bacteria</taxon>
        <taxon>Pseudomonadati</taxon>
        <taxon>Pseudomonadota</taxon>
        <taxon>Alphaproteobacteria</taxon>
        <taxon>Rhodobacterales</taxon>
        <taxon>Roseobacteraceae</taxon>
        <taxon>Roseovarius</taxon>
    </lineage>
</organism>
<dbReference type="AlphaFoldDB" id="A0A5P3AF84"/>
<name>A0A5P3AF84_9RHOB</name>
<dbReference type="GO" id="GO:0031419">
    <property type="term" value="F:cobalamin binding"/>
    <property type="evidence" value="ECO:0007669"/>
    <property type="project" value="InterPro"/>
</dbReference>
<sequence>MFNSTPILLRRGPGDHRHVLAAGAAQMHLLAGLAHEVVRRLAYQERDAARIRQGPPTHQVERLCEALIATGDTADAEEILAEIARGESFETLCLQYLSAATRMLGDWWLEDRASFAQVTTATGKIFEILRKADAPATAAARPTDVTVVFASVPGEQHTLGVRMAADLFRGDGWEIALKLGYTQDELIAEIRKLKRCIVGLSIGGRHSLDALGDVVTALHTHCPEAVIVVSGQDIEELRPHLAAMGLDGIAGELQEAKTTISALWDREMTRPK</sequence>
<dbReference type="InterPro" id="IPR036594">
    <property type="entry name" value="Meth_synthase_dom"/>
</dbReference>
<proteinExistence type="predicted"/>
<accession>A0A5P3AF84</accession>
<dbReference type="Pfam" id="PF02310">
    <property type="entry name" value="B12-binding"/>
    <property type="match status" value="1"/>
</dbReference>
<dbReference type="KEGG" id="rid:RIdsm_03197"/>
<evidence type="ECO:0000259" key="1">
    <source>
        <dbReference type="PROSITE" id="PS51332"/>
    </source>
</evidence>
<dbReference type="OrthoDB" id="5498228at2"/>
<dbReference type="PROSITE" id="PS51332">
    <property type="entry name" value="B12_BINDING"/>
    <property type="match status" value="1"/>
</dbReference>
<dbReference type="Gene3D" id="3.40.50.280">
    <property type="entry name" value="Cobalamin-binding domain"/>
    <property type="match status" value="1"/>
</dbReference>
<evidence type="ECO:0000313" key="3">
    <source>
        <dbReference type="Proteomes" id="UP000325785"/>
    </source>
</evidence>
<evidence type="ECO:0000313" key="2">
    <source>
        <dbReference type="EMBL" id="QEW27383.1"/>
    </source>
</evidence>
<dbReference type="InterPro" id="IPR036724">
    <property type="entry name" value="Cobalamin-bd_sf"/>
</dbReference>
<dbReference type="RefSeq" id="WP_057818500.1">
    <property type="nucleotide sequence ID" value="NZ_CP031598.1"/>
</dbReference>
<protein>
    <submittedName>
        <fullName evidence="2">Putative cobalamin binding protein</fullName>
    </submittedName>
</protein>
<dbReference type="GO" id="GO:0046872">
    <property type="term" value="F:metal ion binding"/>
    <property type="evidence" value="ECO:0007669"/>
    <property type="project" value="InterPro"/>
</dbReference>
<dbReference type="InterPro" id="IPR006158">
    <property type="entry name" value="Cobalamin-bd"/>
</dbReference>
<reference evidence="2 3" key="1">
    <citation type="submission" date="2018-08" db="EMBL/GenBank/DDBJ databases">
        <title>Genetic Globetrotter - A new plasmid hitch-hiking vast phylogenetic and geographic distances.</title>
        <authorList>
            <person name="Vollmers J."/>
            <person name="Petersen J."/>
        </authorList>
    </citation>
    <scope>NUCLEOTIDE SEQUENCE [LARGE SCALE GENOMIC DNA]</scope>
    <source>
        <strain evidence="2 3">DSM 26383</strain>
    </source>
</reference>
<dbReference type="SUPFAM" id="SSF52242">
    <property type="entry name" value="Cobalamin (vitamin B12)-binding domain"/>
    <property type="match status" value="1"/>
</dbReference>
<gene>
    <name evidence="2" type="ORF">RIdsm_03197</name>
</gene>
<dbReference type="Gene3D" id="1.10.1240.10">
    <property type="entry name" value="Methionine synthase domain"/>
    <property type="match status" value="1"/>
</dbReference>